<organism evidence="12 13">
    <name type="scientific">Brotocaccenecus cirricatena</name>
    <dbReference type="NCBI Taxonomy" id="3064195"/>
    <lineage>
        <taxon>Bacteria</taxon>
        <taxon>Bacillati</taxon>
        <taxon>Bacillota</taxon>
        <taxon>Clostridia</taxon>
        <taxon>Eubacteriales</taxon>
        <taxon>Oscillospiraceae</taxon>
        <taxon>Brotocaccenecus</taxon>
    </lineage>
</organism>
<dbReference type="CDD" id="cd03225">
    <property type="entry name" value="ABC_cobalt_CbiO_domain1"/>
    <property type="match status" value="1"/>
</dbReference>
<evidence type="ECO:0000256" key="9">
    <source>
        <dbReference type="ARBA" id="ARBA00023136"/>
    </source>
</evidence>
<comment type="function">
    <text evidence="10">Probably part of an ABC transporter complex. Responsible for energy coupling to the transport system.</text>
</comment>
<evidence type="ECO:0000256" key="3">
    <source>
        <dbReference type="ARBA" id="ARBA00022448"/>
    </source>
</evidence>
<evidence type="ECO:0000256" key="5">
    <source>
        <dbReference type="ARBA" id="ARBA00022737"/>
    </source>
</evidence>
<sequence length="470" mass="51677">MIELTHASFQYENSDRGVRDISLSVKSGECVVLTGLSGCGKTTVTRLVNGLAPSYYPGAFSGSVRIDGKDISRLSTWEIGRLVGSVFQDPKSQFFSSELAGEVAFPCENYGLSAREIRERTDAAIEALQLSHLKDRAVDVLSSGEKQRAAIASVYAIKPKVFVCDEPTANLDAAGTRQLAQTLRQLKEQGFTLLLAEHRIDWLMGIADRFLYLRDGRIAAEYTPEDLLLLPEKDILHMGLRSPHEGKCLPAPSVLDESPAVLKTAWLSKRIRKEVIFEDISLSVPEGGVTAITGQNGAGKTTLAQILCGLTRQTRGHILIDGKKARAAVRRREIYYCGNDTSTQFFTASVAEELLLNTELTEENKDRARYLLKEFGLYEYRDAHPSALSGGQKQRLAIACAIFSGRRILILDEPTSGLDGQNMRLIAERLKSEARNGRTILVITHDRELIESCCDRIAKIGVKFGGGDVA</sequence>
<accession>A0AAE3ACZ1</accession>
<dbReference type="PROSITE" id="PS50893">
    <property type="entry name" value="ABC_TRANSPORTER_2"/>
    <property type="match status" value="2"/>
</dbReference>
<evidence type="ECO:0000256" key="10">
    <source>
        <dbReference type="ARBA" id="ARBA00025157"/>
    </source>
</evidence>
<evidence type="ECO:0000256" key="6">
    <source>
        <dbReference type="ARBA" id="ARBA00022741"/>
    </source>
</evidence>
<dbReference type="GO" id="GO:0016887">
    <property type="term" value="F:ATP hydrolysis activity"/>
    <property type="evidence" value="ECO:0007669"/>
    <property type="project" value="InterPro"/>
</dbReference>
<feature type="domain" description="ABC transporter" evidence="11">
    <location>
        <begin position="2"/>
        <end position="240"/>
    </location>
</feature>
<dbReference type="EMBL" id="JAJEPW010000002">
    <property type="protein sequence ID" value="MCC2128125.1"/>
    <property type="molecule type" value="Genomic_DNA"/>
</dbReference>
<dbReference type="GO" id="GO:0005524">
    <property type="term" value="F:ATP binding"/>
    <property type="evidence" value="ECO:0007669"/>
    <property type="project" value="UniProtKB-KW"/>
</dbReference>
<evidence type="ECO:0000313" key="13">
    <source>
        <dbReference type="Proteomes" id="UP001199319"/>
    </source>
</evidence>
<evidence type="ECO:0000313" key="12">
    <source>
        <dbReference type="EMBL" id="MCC2128125.1"/>
    </source>
</evidence>
<keyword evidence="7 12" id="KW-0067">ATP-binding</keyword>
<keyword evidence="3" id="KW-0813">Transport</keyword>
<comment type="caution">
    <text evidence="12">The sequence shown here is derived from an EMBL/GenBank/DDBJ whole genome shotgun (WGS) entry which is preliminary data.</text>
</comment>
<name>A0AAE3ACZ1_9FIRM</name>
<dbReference type="PROSITE" id="PS00211">
    <property type="entry name" value="ABC_TRANSPORTER_1"/>
    <property type="match status" value="2"/>
</dbReference>
<dbReference type="Gene3D" id="3.40.50.300">
    <property type="entry name" value="P-loop containing nucleotide triphosphate hydrolases"/>
    <property type="match status" value="2"/>
</dbReference>
<dbReference type="SUPFAM" id="SSF52540">
    <property type="entry name" value="P-loop containing nucleoside triphosphate hydrolases"/>
    <property type="match status" value="2"/>
</dbReference>
<keyword evidence="13" id="KW-1185">Reference proteome</keyword>
<dbReference type="InterPro" id="IPR003593">
    <property type="entry name" value="AAA+_ATPase"/>
</dbReference>
<dbReference type="InterPro" id="IPR015856">
    <property type="entry name" value="ABC_transpr_CbiO/EcfA_su"/>
</dbReference>
<dbReference type="InterPro" id="IPR017871">
    <property type="entry name" value="ABC_transporter-like_CS"/>
</dbReference>
<reference evidence="12" key="1">
    <citation type="submission" date="2021-10" db="EMBL/GenBank/DDBJ databases">
        <title>Anaerobic single-cell dispensing facilitates the cultivation of human gut bacteria.</title>
        <authorList>
            <person name="Afrizal A."/>
        </authorList>
    </citation>
    <scope>NUCLEOTIDE SEQUENCE</scope>
    <source>
        <strain evidence="12">CLA-AA-H272</strain>
    </source>
</reference>
<keyword evidence="4" id="KW-1003">Cell membrane</keyword>
<evidence type="ECO:0000256" key="2">
    <source>
        <dbReference type="ARBA" id="ARBA00005417"/>
    </source>
</evidence>
<dbReference type="SMART" id="SM00382">
    <property type="entry name" value="AAA"/>
    <property type="match status" value="2"/>
</dbReference>
<keyword evidence="5" id="KW-0677">Repeat</keyword>
<dbReference type="GO" id="GO:0043190">
    <property type="term" value="C:ATP-binding cassette (ABC) transporter complex"/>
    <property type="evidence" value="ECO:0007669"/>
    <property type="project" value="TreeGrafter"/>
</dbReference>
<dbReference type="CDD" id="cd03226">
    <property type="entry name" value="ABC_cobalt_CbiO_domain2"/>
    <property type="match status" value="1"/>
</dbReference>
<dbReference type="Pfam" id="PF00005">
    <property type="entry name" value="ABC_tran"/>
    <property type="match status" value="2"/>
</dbReference>
<evidence type="ECO:0000256" key="7">
    <source>
        <dbReference type="ARBA" id="ARBA00022840"/>
    </source>
</evidence>
<protein>
    <submittedName>
        <fullName evidence="12">Energy-coupling factor ABC transporter ATP-binding protein</fullName>
    </submittedName>
</protein>
<evidence type="ECO:0000259" key="11">
    <source>
        <dbReference type="PROSITE" id="PS50893"/>
    </source>
</evidence>
<keyword evidence="8" id="KW-1278">Translocase</keyword>
<evidence type="ECO:0000256" key="1">
    <source>
        <dbReference type="ARBA" id="ARBA00004202"/>
    </source>
</evidence>
<dbReference type="RefSeq" id="WP_302927558.1">
    <property type="nucleotide sequence ID" value="NZ_JAJEPW010000002.1"/>
</dbReference>
<dbReference type="GO" id="GO:0042626">
    <property type="term" value="F:ATPase-coupled transmembrane transporter activity"/>
    <property type="evidence" value="ECO:0007669"/>
    <property type="project" value="TreeGrafter"/>
</dbReference>
<keyword evidence="6" id="KW-0547">Nucleotide-binding</keyword>
<comment type="subcellular location">
    <subcellularLocation>
        <location evidence="1">Cell membrane</location>
        <topology evidence="1">Peripheral membrane protein</topology>
    </subcellularLocation>
</comment>
<feature type="domain" description="ABC transporter" evidence="11">
    <location>
        <begin position="262"/>
        <end position="469"/>
    </location>
</feature>
<evidence type="ECO:0000256" key="8">
    <source>
        <dbReference type="ARBA" id="ARBA00022967"/>
    </source>
</evidence>
<dbReference type="InterPro" id="IPR050095">
    <property type="entry name" value="ECF_ABC_transporter_ATP-bd"/>
</dbReference>
<evidence type="ECO:0000256" key="4">
    <source>
        <dbReference type="ARBA" id="ARBA00022475"/>
    </source>
</evidence>
<comment type="similarity">
    <text evidence="2">Belongs to the ABC transporter superfamily.</text>
</comment>
<dbReference type="AlphaFoldDB" id="A0AAE3ACZ1"/>
<dbReference type="Proteomes" id="UP001199319">
    <property type="component" value="Unassembled WGS sequence"/>
</dbReference>
<dbReference type="PANTHER" id="PTHR43553">
    <property type="entry name" value="HEAVY METAL TRANSPORTER"/>
    <property type="match status" value="1"/>
</dbReference>
<gene>
    <name evidence="12" type="ORF">LKD37_01090</name>
</gene>
<keyword evidence="9" id="KW-0472">Membrane</keyword>
<dbReference type="PANTHER" id="PTHR43553:SF23">
    <property type="entry name" value="ABC TRANSPORTER ATP-BINDING COMPONENT"/>
    <property type="match status" value="1"/>
</dbReference>
<dbReference type="InterPro" id="IPR027417">
    <property type="entry name" value="P-loop_NTPase"/>
</dbReference>
<proteinExistence type="inferred from homology"/>
<dbReference type="InterPro" id="IPR003439">
    <property type="entry name" value="ABC_transporter-like_ATP-bd"/>
</dbReference>